<evidence type="ECO:0000313" key="1">
    <source>
        <dbReference type="EMBL" id="CAB0033871.1"/>
    </source>
</evidence>
<gene>
    <name evidence="1" type="ORF">TBRA_LOCUS5769</name>
</gene>
<protein>
    <submittedName>
        <fullName evidence="1">Uncharacterized protein</fullName>
    </submittedName>
</protein>
<accession>A0A6H5IGL9</accession>
<organism evidence="1 2">
    <name type="scientific">Trichogramma brassicae</name>
    <dbReference type="NCBI Taxonomy" id="86971"/>
    <lineage>
        <taxon>Eukaryota</taxon>
        <taxon>Metazoa</taxon>
        <taxon>Ecdysozoa</taxon>
        <taxon>Arthropoda</taxon>
        <taxon>Hexapoda</taxon>
        <taxon>Insecta</taxon>
        <taxon>Pterygota</taxon>
        <taxon>Neoptera</taxon>
        <taxon>Endopterygota</taxon>
        <taxon>Hymenoptera</taxon>
        <taxon>Apocrita</taxon>
        <taxon>Proctotrupomorpha</taxon>
        <taxon>Chalcidoidea</taxon>
        <taxon>Trichogrammatidae</taxon>
        <taxon>Trichogramma</taxon>
    </lineage>
</organism>
<dbReference type="EMBL" id="CADCXV010000727">
    <property type="protein sequence ID" value="CAB0033871.1"/>
    <property type="molecule type" value="Genomic_DNA"/>
</dbReference>
<name>A0A6H5IGL9_9HYME</name>
<proteinExistence type="predicted"/>
<reference evidence="1 2" key="1">
    <citation type="submission" date="2020-02" db="EMBL/GenBank/DDBJ databases">
        <authorList>
            <person name="Ferguson B K."/>
        </authorList>
    </citation>
    <scope>NUCLEOTIDE SEQUENCE [LARGE SCALE GENOMIC DNA]</scope>
</reference>
<keyword evidence="2" id="KW-1185">Reference proteome</keyword>
<sequence>MKYYCPELKKNKIIPINTLIIINLKLRLALLPIISSYGRAHVYHRRRGGLHGPKLRSSRSQACGNAQRKFWHDDAAVEITTRATCLPESGAKRTRANAATHTISAIPTTMNTATQQCVRVIQKPSCSCARVALPFKAATTCCRKVSDVYDRKQRRRSQNTSWERIRGTLYLQQQQRSESIFRERPSMWKKLTLSIAQLL</sequence>
<dbReference type="AlphaFoldDB" id="A0A6H5IGL9"/>
<dbReference type="Proteomes" id="UP000479190">
    <property type="component" value="Unassembled WGS sequence"/>
</dbReference>
<evidence type="ECO:0000313" key="2">
    <source>
        <dbReference type="Proteomes" id="UP000479190"/>
    </source>
</evidence>